<dbReference type="Pfam" id="PF20083">
    <property type="entry name" value="DUF6477"/>
    <property type="match status" value="1"/>
</dbReference>
<dbReference type="InterPro" id="IPR045516">
    <property type="entry name" value="DUF6477"/>
</dbReference>
<dbReference type="GeneID" id="62641434"/>
<evidence type="ECO:0000313" key="3">
    <source>
        <dbReference type="Proteomes" id="UP000755667"/>
    </source>
</evidence>
<dbReference type="OrthoDB" id="7875218at2"/>
<dbReference type="EMBL" id="JAFBXF010000003">
    <property type="protein sequence ID" value="MBM2416559.1"/>
    <property type="molecule type" value="Genomic_DNA"/>
</dbReference>
<reference evidence="1 4" key="1">
    <citation type="submission" date="2021-01" db="EMBL/GenBank/DDBJ databases">
        <title>Diatom-associated Roseobacters Show Island Model of Population Structure.</title>
        <authorList>
            <person name="Qu L."/>
            <person name="Feng X."/>
            <person name="Chen Y."/>
            <person name="Li L."/>
            <person name="Wang X."/>
            <person name="Hu Z."/>
            <person name="Wang H."/>
            <person name="Luo H."/>
        </authorList>
    </citation>
    <scope>NUCLEOTIDE SEQUENCE</scope>
    <source>
        <strain evidence="2 4">CC28-63</strain>
        <strain evidence="1">CC28-69</strain>
    </source>
</reference>
<protein>
    <submittedName>
        <fullName evidence="1">Uncharacterized protein</fullName>
    </submittedName>
</protein>
<dbReference type="EMBL" id="JAFBXE010000003">
    <property type="protein sequence ID" value="MBM2411892.1"/>
    <property type="molecule type" value="Genomic_DNA"/>
</dbReference>
<dbReference type="Proteomes" id="UP000809440">
    <property type="component" value="Unassembled WGS sequence"/>
</dbReference>
<evidence type="ECO:0000313" key="4">
    <source>
        <dbReference type="Proteomes" id="UP000809440"/>
    </source>
</evidence>
<gene>
    <name evidence="1" type="ORF">JQX41_06245</name>
    <name evidence="2" type="ORF">JQX48_06245</name>
</gene>
<proteinExistence type="predicted"/>
<keyword evidence="4" id="KW-1185">Reference proteome</keyword>
<dbReference type="RefSeq" id="WP_085630041.1">
    <property type="nucleotide sequence ID" value="NZ_JAFBWU010000003.1"/>
</dbReference>
<name>A0A9Q2P9T8_9RHOB</name>
<evidence type="ECO:0000313" key="2">
    <source>
        <dbReference type="EMBL" id="MBM2416559.1"/>
    </source>
</evidence>
<evidence type="ECO:0000313" key="1">
    <source>
        <dbReference type="EMBL" id="MBM2411892.1"/>
    </source>
</evidence>
<dbReference type="Proteomes" id="UP000755667">
    <property type="component" value="Unassembled WGS sequence"/>
</dbReference>
<dbReference type="AlphaFoldDB" id="A0A9Q2P9T8"/>
<organism evidence="1 3">
    <name type="scientific">Marivita cryptomonadis</name>
    <dbReference type="NCBI Taxonomy" id="505252"/>
    <lineage>
        <taxon>Bacteria</taxon>
        <taxon>Pseudomonadati</taxon>
        <taxon>Pseudomonadota</taxon>
        <taxon>Alphaproteobacteria</taxon>
        <taxon>Rhodobacterales</taxon>
        <taxon>Roseobacteraceae</taxon>
        <taxon>Marivita</taxon>
    </lineage>
</organism>
<accession>A0A9Q2P9T8</accession>
<sequence length="103" mass="11550">MQDLMTQIATLRRPRLLIRAARIGTQTYRRDARLPRLLGYGVALRVGPTVIRLMTLEAEMNEKRESGDAGYSIAAHVDLLTAIMGEYQLLRTQTQINEAPAPT</sequence>
<comment type="caution">
    <text evidence="1">The sequence shown here is derived from an EMBL/GenBank/DDBJ whole genome shotgun (WGS) entry which is preliminary data.</text>
</comment>